<keyword evidence="2" id="KW-1185">Reference proteome</keyword>
<name>A0ABM9D886_9BACT</name>
<reference evidence="1 2" key="1">
    <citation type="submission" date="2022-03" db="EMBL/GenBank/DDBJ databases">
        <authorList>
            <person name="Koch H."/>
        </authorList>
    </citation>
    <scope>NUCLEOTIDE SEQUENCE [LARGE SCALE GENOMIC DNA]</scope>
    <source>
        <strain evidence="1 2">G1</strain>
    </source>
</reference>
<protein>
    <submittedName>
        <fullName evidence="1">Uncharacterized protein</fullName>
    </submittedName>
</protein>
<evidence type="ECO:0000313" key="2">
    <source>
        <dbReference type="Proteomes" id="UP001295463"/>
    </source>
</evidence>
<gene>
    <name evidence="1" type="ORF">GEAMG1_0924</name>
</gene>
<dbReference type="Proteomes" id="UP001295463">
    <property type="component" value="Chromosome"/>
</dbReference>
<accession>A0ABM9D886</accession>
<sequence length="184" mass="20817">MGRALLSPSGCRLLLADVSIHARPLGRALRQRRLQSLRPARSFNPRPPFGTGASELDVQHNLTEQVSIHARPLGRALHQRDECNQQSTEVSIHARPLGRALPTKARLTDWKNMFQSTPALWDGRFQKSRPHPFKPVMFQSTPALWDGRFAVAGCWTPSRWRFQSTPALWDGRFVDADCYGDVHS</sequence>
<organism evidence="1 2">
    <name type="scientific">Trichlorobacter ammonificans</name>
    <dbReference type="NCBI Taxonomy" id="2916410"/>
    <lineage>
        <taxon>Bacteria</taxon>
        <taxon>Pseudomonadati</taxon>
        <taxon>Thermodesulfobacteriota</taxon>
        <taxon>Desulfuromonadia</taxon>
        <taxon>Geobacterales</taxon>
        <taxon>Geobacteraceae</taxon>
        <taxon>Trichlorobacter</taxon>
    </lineage>
</organism>
<dbReference type="EMBL" id="OW150024">
    <property type="protein sequence ID" value="CAH2030737.1"/>
    <property type="molecule type" value="Genomic_DNA"/>
</dbReference>
<proteinExistence type="predicted"/>
<evidence type="ECO:0000313" key="1">
    <source>
        <dbReference type="EMBL" id="CAH2030737.1"/>
    </source>
</evidence>